<dbReference type="Gene3D" id="3.40.50.300">
    <property type="entry name" value="P-loop containing nucleotide triphosphate hydrolases"/>
    <property type="match status" value="2"/>
</dbReference>
<evidence type="ECO:0000256" key="10">
    <source>
        <dbReference type="ARBA" id="ARBA00023187"/>
    </source>
</evidence>
<protein>
    <recommendedName>
        <fullName evidence="15">Probable ATP-dependent RNA helicase DDX46</fullName>
        <ecNumber evidence="2">3.6.4.13</ecNumber>
    </recommendedName>
    <alternativeName>
        <fullName evidence="16">DEAD box protein 46</fullName>
    </alternativeName>
</protein>
<keyword evidence="4" id="KW-0747">Spliceosome</keyword>
<keyword evidence="6" id="KW-0378">Hydrolase</keyword>
<dbReference type="InterPro" id="IPR014014">
    <property type="entry name" value="RNA_helicase_DEAD_Q_motif"/>
</dbReference>
<feature type="domain" description="Helicase C-terminal" evidence="20">
    <location>
        <begin position="582"/>
        <end position="743"/>
    </location>
</feature>
<evidence type="ECO:0000256" key="16">
    <source>
        <dbReference type="ARBA" id="ARBA00050042"/>
    </source>
</evidence>
<dbReference type="Pfam" id="PF00271">
    <property type="entry name" value="Helicase_C"/>
    <property type="match status" value="1"/>
</dbReference>
<keyword evidence="11" id="KW-0539">Nucleus</keyword>
<feature type="compositionally biased region" description="Basic and acidic residues" evidence="18">
    <location>
        <begin position="116"/>
        <end position="158"/>
    </location>
</feature>
<dbReference type="SMART" id="SM00487">
    <property type="entry name" value="DEXDc"/>
    <property type="match status" value="1"/>
</dbReference>
<dbReference type="GO" id="GO:0005524">
    <property type="term" value="F:ATP binding"/>
    <property type="evidence" value="ECO:0007669"/>
    <property type="project" value="UniProtKB-KW"/>
</dbReference>
<dbReference type="PROSITE" id="PS51192">
    <property type="entry name" value="HELICASE_ATP_BIND_1"/>
    <property type="match status" value="1"/>
</dbReference>
<dbReference type="CDD" id="cd18787">
    <property type="entry name" value="SF2_C_DEAD"/>
    <property type="match status" value="1"/>
</dbReference>
<sequence>MARSPERRYRRSRSRSKERSSKSSRRRSRSRERDRRRSKSREKPTRDRSRSRERSTRDRSRSREKKRERDRSKSRDRDRDRDRRDRSKERKKSRKRSRSRTPEKKDDSGLSFDPANLDKEEEQKKLELEMQKRRERIERWRAERKKKEQEAVKKEDKSGISIPNLSVPQESVKKWSLEDDSEDEEKTDTKKDDIKETETEAEDSKENQEKQPTEEEEAEEVDPLDAFMQGVQEEVRKINKINVKKGNKNDPTKKGLVIVTGVAKKKVDKQKGELIEQNQDGLEYSSEEEAEDLKDTAANIANKQRKDLARIDHNNITYLPFRKNFYVEVPEIAKMTHEEVEAYKEELEGIRVKGKGCPKPIKTWAQCGVSTKELNILKRMGFEKPTPIQAQAIPSIMSGRDLIGIAKTGSGKTLAFLLPMFRHILDQPPLEETDGPIAIIMTPTRELCMQIGKDIKKFTKSLNLYAVCVYGGTGISEQIAELKRGAEIIVCTPGRMIDMLAANGGKVTNLRRVTYIVLDEADRMFDMGFEPQVMRIIDNVRPDRQTVMFSATFPRQMEALARRILLRPIEVQVGGRSVVCKEVEQHVVVLEEEQKFLKLLELLGLYQEQGSIIVFVDKQENADILLKELMRASYNCMSLHGGIDQFDRDSTIVDFKAGKVKLLVATSVAARGLDVKQLILVVNYDCPNHYEDYVHRCGRTGRAGNKGFAYTFITPEQARYSGDIIRAHELANVPVPEALKNLWEDYKTKQEAEGKKVHTGGGFSGKGFKFDENEAAAVNERKKFQKAALGLQDSDDEDLEQDIDQQIESMFATKRTVKEIKAPFGISPATMSVQAGSAAGSAVDKLELAKRLASQITLTKTASFDTKFATQQAAESILKGSSSALPITAKTVAEQVAAKLNNKLNYQPKDDDDKMDDDSEQTFRKYEEELEINDFPQQARWRVTSKEALAQISEYSEAGITVRGTYVLPGKSPPEGERKLYLAIESTSDMAVSKAKSEITRLIKEELLKLQTSGHHMINRNRYKVV</sequence>
<keyword evidence="3" id="KW-0507">mRNA processing</keyword>
<feature type="compositionally biased region" description="Basic and acidic residues" evidence="18">
    <location>
        <begin position="31"/>
        <end position="88"/>
    </location>
</feature>
<feature type="domain" description="DEAD-box RNA helicase Q" evidence="21">
    <location>
        <begin position="362"/>
        <end position="390"/>
    </location>
</feature>
<dbReference type="GO" id="GO:0016607">
    <property type="term" value="C:nuclear speck"/>
    <property type="evidence" value="ECO:0007669"/>
    <property type="project" value="UniProtKB-SubCell"/>
</dbReference>
<dbReference type="CDD" id="cd17953">
    <property type="entry name" value="DEADc_DDX46"/>
    <property type="match status" value="1"/>
</dbReference>
<evidence type="ECO:0000256" key="6">
    <source>
        <dbReference type="ARBA" id="ARBA00022801"/>
    </source>
</evidence>
<evidence type="ECO:0000259" key="19">
    <source>
        <dbReference type="PROSITE" id="PS51192"/>
    </source>
</evidence>
<dbReference type="Pfam" id="PF23469">
    <property type="entry name" value="KH_12"/>
    <property type="match status" value="1"/>
</dbReference>
<evidence type="ECO:0000256" key="3">
    <source>
        <dbReference type="ARBA" id="ARBA00022664"/>
    </source>
</evidence>
<keyword evidence="5" id="KW-0547">Nucleotide-binding</keyword>
<dbReference type="CDD" id="cd22473">
    <property type="entry name" value="KH-I_DDX46"/>
    <property type="match status" value="1"/>
</dbReference>
<dbReference type="FunFam" id="3.40.50.300:FF:000584">
    <property type="entry name" value="probable ATP-dependent RNA helicase DDX46"/>
    <property type="match status" value="1"/>
</dbReference>
<evidence type="ECO:0000256" key="11">
    <source>
        <dbReference type="ARBA" id="ARBA00023242"/>
    </source>
</evidence>
<comment type="subcellular location">
    <subcellularLocation>
        <location evidence="1">Nucleus speckle</location>
    </subcellularLocation>
</comment>
<dbReference type="Pfam" id="PF00270">
    <property type="entry name" value="DEAD"/>
    <property type="match status" value="1"/>
</dbReference>
<evidence type="ECO:0000256" key="5">
    <source>
        <dbReference type="ARBA" id="ARBA00022741"/>
    </source>
</evidence>
<evidence type="ECO:0000259" key="20">
    <source>
        <dbReference type="PROSITE" id="PS51194"/>
    </source>
</evidence>
<dbReference type="GO" id="GO:0010468">
    <property type="term" value="P:regulation of gene expression"/>
    <property type="evidence" value="ECO:0007669"/>
    <property type="project" value="UniProtKB-ARBA"/>
</dbReference>
<evidence type="ECO:0000256" key="17">
    <source>
        <dbReference type="PROSITE-ProRule" id="PRU00552"/>
    </source>
</evidence>
<name>A0ABD1EMF6_HYPHA</name>
<dbReference type="InterPro" id="IPR014001">
    <property type="entry name" value="Helicase_ATP-bd"/>
</dbReference>
<dbReference type="EC" id="3.6.4.13" evidence="2"/>
<dbReference type="GO" id="GO:0005681">
    <property type="term" value="C:spliceosomal complex"/>
    <property type="evidence" value="ECO:0007669"/>
    <property type="project" value="UniProtKB-KW"/>
</dbReference>
<proteinExistence type="inferred from homology"/>
<dbReference type="EMBL" id="JBDJPC010000006">
    <property type="protein sequence ID" value="KAL1497680.1"/>
    <property type="molecule type" value="Genomic_DNA"/>
</dbReference>
<dbReference type="PROSITE" id="PS51195">
    <property type="entry name" value="Q_MOTIF"/>
    <property type="match status" value="1"/>
</dbReference>
<comment type="caution">
    <text evidence="22">The sequence shown here is derived from an EMBL/GenBank/DDBJ whole genome shotgun (WGS) entry which is preliminary data.</text>
</comment>
<dbReference type="GO" id="GO:0000398">
    <property type="term" value="P:mRNA splicing, via spliceosome"/>
    <property type="evidence" value="ECO:0007669"/>
    <property type="project" value="UniProtKB-ARBA"/>
</dbReference>
<dbReference type="PROSITE" id="PS00039">
    <property type="entry name" value="DEAD_ATP_HELICASE"/>
    <property type="match status" value="1"/>
</dbReference>
<dbReference type="InterPro" id="IPR011545">
    <property type="entry name" value="DEAD/DEAH_box_helicase_dom"/>
</dbReference>
<evidence type="ECO:0000256" key="13">
    <source>
        <dbReference type="ARBA" id="ARBA00047984"/>
    </source>
</evidence>
<feature type="region of interest" description="Disordered" evidence="18">
    <location>
        <begin position="1"/>
        <end position="226"/>
    </location>
</feature>
<comment type="catalytic activity">
    <reaction evidence="13">
        <text>ATP + H2O = ADP + phosphate + H(+)</text>
        <dbReference type="Rhea" id="RHEA:13065"/>
        <dbReference type="ChEBI" id="CHEBI:15377"/>
        <dbReference type="ChEBI" id="CHEBI:15378"/>
        <dbReference type="ChEBI" id="CHEBI:30616"/>
        <dbReference type="ChEBI" id="CHEBI:43474"/>
        <dbReference type="ChEBI" id="CHEBI:456216"/>
        <dbReference type="EC" id="3.6.4.13"/>
    </reaction>
</comment>
<evidence type="ECO:0000256" key="9">
    <source>
        <dbReference type="ARBA" id="ARBA00023054"/>
    </source>
</evidence>
<keyword evidence="7" id="KW-0347">Helicase</keyword>
<evidence type="ECO:0000256" key="12">
    <source>
        <dbReference type="ARBA" id="ARBA00038511"/>
    </source>
</evidence>
<feature type="domain" description="Helicase ATP-binding" evidence="19">
    <location>
        <begin position="393"/>
        <end position="571"/>
    </location>
</feature>
<dbReference type="Proteomes" id="UP001566132">
    <property type="component" value="Unassembled WGS sequence"/>
</dbReference>
<dbReference type="InterPro" id="IPR000629">
    <property type="entry name" value="RNA-helicase_DEAD-box_CS"/>
</dbReference>
<dbReference type="GO" id="GO:0016787">
    <property type="term" value="F:hydrolase activity"/>
    <property type="evidence" value="ECO:0007669"/>
    <property type="project" value="UniProtKB-KW"/>
</dbReference>
<reference evidence="22 23" key="1">
    <citation type="submission" date="2024-05" db="EMBL/GenBank/DDBJ databases">
        <title>Genetic variation in Jamaican populations of the coffee berry borer (Hypothenemus hampei).</title>
        <authorList>
            <person name="Errbii M."/>
            <person name="Myrie A."/>
        </authorList>
    </citation>
    <scope>NUCLEOTIDE SEQUENCE [LARGE SCALE GENOMIC DNA]</scope>
    <source>
        <strain evidence="22">JA-Hopewell-2020-01-JO</strain>
        <tissue evidence="22">Whole body</tissue>
    </source>
</reference>
<comment type="function">
    <text evidence="14">Component of the 17S U2 SnRNP complex of the spliceosome, a large ribonucleoprotein complex that removes introns from transcribed pre-mRNAs. The 17S U2 SnRNP complex (1) directly participates in early spliceosome assembly and (2) mediates recognition of the intron branch site during pre-mRNA splicing by promoting the selection of the pre-mRNA branch-site adenosine, the nucleophile for the first step of splicing. Within the 17S U2 SnRNP complex, DDX46 plays essential roles during assembly of pre-spliceosome and proofreading of the branch site.</text>
</comment>
<dbReference type="AlphaFoldDB" id="A0ABD1EMF6"/>
<evidence type="ECO:0000313" key="23">
    <source>
        <dbReference type="Proteomes" id="UP001566132"/>
    </source>
</evidence>
<dbReference type="InterPro" id="IPR001650">
    <property type="entry name" value="Helicase_C-like"/>
</dbReference>
<gene>
    <name evidence="22" type="ORF">ABEB36_008601</name>
</gene>
<keyword evidence="8" id="KW-0067">ATP-binding</keyword>
<evidence type="ECO:0000256" key="14">
    <source>
        <dbReference type="ARBA" id="ARBA00049949"/>
    </source>
</evidence>
<feature type="compositionally biased region" description="Basic residues" evidence="18">
    <location>
        <begin position="89"/>
        <end position="99"/>
    </location>
</feature>
<evidence type="ECO:0000256" key="18">
    <source>
        <dbReference type="SAM" id="MobiDB-lite"/>
    </source>
</evidence>
<feature type="compositionally biased region" description="Basic and acidic residues" evidence="18">
    <location>
        <begin position="187"/>
        <end position="213"/>
    </location>
</feature>
<keyword evidence="9" id="KW-0175">Coiled coil</keyword>
<comment type="similarity">
    <text evidence="12">Belongs to the DEAD box helicase family. DDX46/PRP5 subfamily.</text>
</comment>
<dbReference type="SUPFAM" id="SSF52540">
    <property type="entry name" value="P-loop containing nucleoside triphosphate hydrolases"/>
    <property type="match status" value="2"/>
</dbReference>
<evidence type="ECO:0000259" key="21">
    <source>
        <dbReference type="PROSITE" id="PS51195"/>
    </source>
</evidence>
<feature type="short sequence motif" description="Q motif" evidence="17">
    <location>
        <begin position="362"/>
        <end position="390"/>
    </location>
</feature>
<accession>A0ABD1EMF6</accession>
<dbReference type="InterPro" id="IPR027417">
    <property type="entry name" value="P-loop_NTPase"/>
</dbReference>
<evidence type="ECO:0000256" key="7">
    <source>
        <dbReference type="ARBA" id="ARBA00022806"/>
    </source>
</evidence>
<evidence type="ECO:0000256" key="4">
    <source>
        <dbReference type="ARBA" id="ARBA00022728"/>
    </source>
</evidence>
<dbReference type="GO" id="GO:0003724">
    <property type="term" value="F:RNA helicase activity"/>
    <property type="evidence" value="ECO:0007669"/>
    <property type="project" value="UniProtKB-EC"/>
</dbReference>
<dbReference type="InterPro" id="IPR056149">
    <property type="entry name" value="PRP5/DDX46/KHDC4_KH"/>
</dbReference>
<evidence type="ECO:0000256" key="2">
    <source>
        <dbReference type="ARBA" id="ARBA00012552"/>
    </source>
</evidence>
<dbReference type="PROSITE" id="PS51194">
    <property type="entry name" value="HELICASE_CTER"/>
    <property type="match status" value="1"/>
</dbReference>
<dbReference type="PANTHER" id="PTHR47958">
    <property type="entry name" value="ATP-DEPENDENT RNA HELICASE DBP3"/>
    <property type="match status" value="1"/>
</dbReference>
<evidence type="ECO:0000256" key="15">
    <source>
        <dbReference type="ARBA" id="ARBA00050029"/>
    </source>
</evidence>
<evidence type="ECO:0000313" key="22">
    <source>
        <dbReference type="EMBL" id="KAL1497680.1"/>
    </source>
</evidence>
<keyword evidence="23" id="KW-1185">Reference proteome</keyword>
<feature type="compositionally biased region" description="Acidic residues" evidence="18">
    <location>
        <begin position="214"/>
        <end position="223"/>
    </location>
</feature>
<evidence type="ECO:0000256" key="1">
    <source>
        <dbReference type="ARBA" id="ARBA00004324"/>
    </source>
</evidence>
<organism evidence="22 23">
    <name type="scientific">Hypothenemus hampei</name>
    <name type="common">Coffee berry borer</name>
    <dbReference type="NCBI Taxonomy" id="57062"/>
    <lineage>
        <taxon>Eukaryota</taxon>
        <taxon>Metazoa</taxon>
        <taxon>Ecdysozoa</taxon>
        <taxon>Arthropoda</taxon>
        <taxon>Hexapoda</taxon>
        <taxon>Insecta</taxon>
        <taxon>Pterygota</taxon>
        <taxon>Neoptera</taxon>
        <taxon>Endopterygota</taxon>
        <taxon>Coleoptera</taxon>
        <taxon>Polyphaga</taxon>
        <taxon>Cucujiformia</taxon>
        <taxon>Curculionidae</taxon>
        <taxon>Scolytinae</taxon>
        <taxon>Hypothenemus</taxon>
    </lineage>
</organism>
<keyword evidence="10" id="KW-0508">mRNA splicing</keyword>
<dbReference type="SMART" id="SM00490">
    <property type="entry name" value="HELICc"/>
    <property type="match status" value="1"/>
</dbReference>
<evidence type="ECO:0000256" key="8">
    <source>
        <dbReference type="ARBA" id="ARBA00022840"/>
    </source>
</evidence>
<dbReference type="FunFam" id="3.40.50.300:FF:000079">
    <property type="entry name" value="probable ATP-dependent RNA helicase DDX17"/>
    <property type="match status" value="1"/>
</dbReference>